<name>A0A0P1IP61_9RHOB</name>
<organism evidence="2 3">
    <name type="scientific">Ruegeria denitrificans</name>
    <dbReference type="NCBI Taxonomy" id="1715692"/>
    <lineage>
        <taxon>Bacteria</taxon>
        <taxon>Pseudomonadati</taxon>
        <taxon>Pseudomonadota</taxon>
        <taxon>Alphaproteobacteria</taxon>
        <taxon>Rhodobacterales</taxon>
        <taxon>Roseobacteraceae</taxon>
        <taxon>Ruegeria</taxon>
    </lineage>
</organism>
<keyword evidence="3" id="KW-1185">Reference proteome</keyword>
<feature type="domain" description="Dienelactone hydrolase" evidence="1">
    <location>
        <begin position="93"/>
        <end position="246"/>
    </location>
</feature>
<dbReference type="GO" id="GO:0016787">
    <property type="term" value="F:hydrolase activity"/>
    <property type="evidence" value="ECO:0007669"/>
    <property type="project" value="UniProtKB-KW"/>
</dbReference>
<accession>A0A0P1IP61</accession>
<evidence type="ECO:0000313" key="3">
    <source>
        <dbReference type="Proteomes" id="UP000051260"/>
    </source>
</evidence>
<dbReference type="Proteomes" id="UP000051260">
    <property type="component" value="Unassembled WGS sequence"/>
</dbReference>
<dbReference type="EMBL" id="CYUD01000010">
    <property type="protein sequence ID" value="CUK10446.1"/>
    <property type="molecule type" value="Genomic_DNA"/>
</dbReference>
<evidence type="ECO:0000259" key="1">
    <source>
        <dbReference type="Pfam" id="PF01738"/>
    </source>
</evidence>
<dbReference type="STRING" id="1715692.RUE5091_03315"/>
<dbReference type="Gene3D" id="3.40.50.1820">
    <property type="entry name" value="alpha/beta hydrolase"/>
    <property type="match status" value="1"/>
</dbReference>
<dbReference type="SUPFAM" id="SSF53474">
    <property type="entry name" value="alpha/beta-Hydrolases"/>
    <property type="match status" value="1"/>
</dbReference>
<sequence length="298" mass="32862">MPSSQGNRATIIGGLIAGFVAVVLSAPAYSQDHGLHNSSKVFSAPADLSWMDWDDPNELERTWRAAIVRVPVGDGQSKQVTTDDLRRQNTGTQRRLPTIIYLHGCSGIWPGTHRRIKFLSDAGYLVIAPASLARETYPRSCNVETLEGSLFRGTLVLRRNDAGYAIEMARQLSIVDDSNIVLMGFSEGAVAAVGFEAQNEQQRVKARVAEGWTCHTPFSEARGVNAPESEPVLTLVGARDPWYQNKWSEGDCSEFLSSQNGSKSIVYKDSDLAGEHGLLEFERAQRDVLDFLEENLDF</sequence>
<dbReference type="Pfam" id="PF01738">
    <property type="entry name" value="DLH"/>
    <property type="match status" value="1"/>
</dbReference>
<dbReference type="AlphaFoldDB" id="A0A0P1IP61"/>
<gene>
    <name evidence="2" type="ORF">RUE5091_03315</name>
</gene>
<protein>
    <submittedName>
        <fullName evidence="2">Putative dienelactone hydrolase</fullName>
    </submittedName>
</protein>
<reference evidence="3" key="1">
    <citation type="submission" date="2015-09" db="EMBL/GenBank/DDBJ databases">
        <authorList>
            <person name="Rodrigo-Torres L."/>
            <person name="Arahal D.R."/>
        </authorList>
    </citation>
    <scope>NUCLEOTIDE SEQUENCE [LARGE SCALE GENOMIC DNA]</scope>
    <source>
        <strain evidence="3">CECT 5091</strain>
    </source>
</reference>
<dbReference type="InterPro" id="IPR002925">
    <property type="entry name" value="Dienelactn_hydro"/>
</dbReference>
<keyword evidence="2" id="KW-0378">Hydrolase</keyword>
<evidence type="ECO:0000313" key="2">
    <source>
        <dbReference type="EMBL" id="CUK10446.1"/>
    </source>
</evidence>
<proteinExistence type="predicted"/>
<dbReference type="InterPro" id="IPR029058">
    <property type="entry name" value="AB_hydrolase_fold"/>
</dbReference>